<proteinExistence type="predicted"/>
<organism evidence="1 2">
    <name type="scientific">Belnapia mucosa</name>
    <dbReference type="NCBI Taxonomy" id="2804532"/>
    <lineage>
        <taxon>Bacteria</taxon>
        <taxon>Pseudomonadati</taxon>
        <taxon>Pseudomonadota</taxon>
        <taxon>Alphaproteobacteria</taxon>
        <taxon>Acetobacterales</taxon>
        <taxon>Roseomonadaceae</taxon>
        <taxon>Belnapia</taxon>
    </lineage>
</organism>
<keyword evidence="2" id="KW-1185">Reference proteome</keyword>
<sequence>DGQDVQIISAAYGGPAGIDAVNTHFHRFNAHGKPRFRRFTVGDPVIWLKNDYARGLWNGSMGMVIGIDGGHLQVRLDGQEFDLDADDLDDLD</sequence>
<evidence type="ECO:0000313" key="1">
    <source>
        <dbReference type="EMBL" id="MBL6459641.1"/>
    </source>
</evidence>
<name>A0ABS1VD72_9PROT</name>
<reference evidence="1 2" key="1">
    <citation type="submission" date="2021-01" db="EMBL/GenBank/DDBJ databases">
        <title>Belnapia mucosa sp. nov. and Belnapia arida sp. nov., isolated from the Tabernas Desert (Almeria, Spain).</title>
        <authorList>
            <person name="Molina-Menor E."/>
            <person name="Vidal-Verdu A."/>
            <person name="Calonge A."/>
            <person name="Satari L."/>
            <person name="Pereto Magraner J."/>
            <person name="Porcar Miralles M."/>
        </authorList>
    </citation>
    <scope>NUCLEOTIDE SEQUENCE [LARGE SCALE GENOMIC DNA]</scope>
    <source>
        <strain evidence="1 2">T6</strain>
    </source>
</reference>
<dbReference type="Gene3D" id="2.30.30.940">
    <property type="match status" value="1"/>
</dbReference>
<dbReference type="EMBL" id="JAEUXJ010000111">
    <property type="protein sequence ID" value="MBL6459641.1"/>
    <property type="molecule type" value="Genomic_DNA"/>
</dbReference>
<comment type="caution">
    <text evidence="1">The sequence shown here is derived from an EMBL/GenBank/DDBJ whole genome shotgun (WGS) entry which is preliminary data.</text>
</comment>
<gene>
    <name evidence="1" type="ORF">JMJ55_30580</name>
</gene>
<dbReference type="InterPro" id="IPR027417">
    <property type="entry name" value="P-loop_NTPase"/>
</dbReference>
<feature type="non-terminal residue" evidence="1">
    <location>
        <position position="92"/>
    </location>
</feature>
<evidence type="ECO:0000313" key="2">
    <source>
        <dbReference type="Proteomes" id="UP000606490"/>
    </source>
</evidence>
<dbReference type="Proteomes" id="UP000606490">
    <property type="component" value="Unassembled WGS sequence"/>
</dbReference>
<dbReference type="RefSeq" id="WP_202829365.1">
    <property type="nucleotide sequence ID" value="NZ_JAEUXJ010000111.1"/>
</dbReference>
<dbReference type="SUPFAM" id="SSF52540">
    <property type="entry name" value="P-loop containing nucleoside triphosphate hydrolases"/>
    <property type="match status" value="1"/>
</dbReference>
<feature type="non-terminal residue" evidence="1">
    <location>
        <position position="1"/>
    </location>
</feature>
<protein>
    <submittedName>
        <fullName evidence="1">Uncharacterized protein</fullName>
    </submittedName>
</protein>
<accession>A0ABS1VD72</accession>